<dbReference type="GO" id="GO:0009381">
    <property type="term" value="F:excinuclease ABC activity"/>
    <property type="evidence" value="ECO:0007669"/>
    <property type="project" value="InterPro"/>
</dbReference>
<evidence type="ECO:0000256" key="5">
    <source>
        <dbReference type="ARBA" id="ARBA00023204"/>
    </source>
</evidence>
<feature type="domain" description="GIY-YIG" evidence="7">
    <location>
        <begin position="1"/>
        <end position="71"/>
    </location>
</feature>
<dbReference type="GO" id="GO:0009380">
    <property type="term" value="C:excinuclease repair complex"/>
    <property type="evidence" value="ECO:0007669"/>
    <property type="project" value="InterPro"/>
</dbReference>
<sequence>MKASDGAVIYVGKAIRLRTRVRSYFGEAGKPKLAVMMRYVTEVDYIVTETEVEALLLENNLIKAHQPRYNVKLKDDKRYPYLRVTVNEPFPRIHITRKAENDGTRYFGPFVHARSTRQTLKQLTKLFPIRTCTLPLAEVRNKYRVCLDYHIGRCPGPCADKIDVPDYDEIVQKVCQFLSGNTNAVVKELTEQMQAAAEALDFETAAKYRDTLKDVQQAITTQNMDSVSAADEDVIGIAVRTDIACVQLLRVRDGKLLEREHYYLNDADPESLATALSAFISQYYQNAVFVPKTVVLPMQIESMELIENWLSEKQGNRVGLHVPKAGRLRKLQILATKNAEILLTQREQNVVYSSGVEPALVELQELLGLKHPLRRIEAYDISNLGDRFAVGSMVVLEDGKPASAEYRRFKIRSVEGQDDFAMMQEIITRRFRRALADDEKFNKLPDLMLIDGGKGQLSAAQAEAASSQLPDIPLIALAKRIEEIFVPGKSEPIVLREDNPTLHMIQRLRDEAHRFAVTYHRRLRQKSLSASVLDEIPNVGPRRKQALLQHFGSIEAIREASLDGLLSVKGIPRSVAENIRKHL</sequence>
<keyword evidence="3" id="KW-0228">DNA excision</keyword>
<dbReference type="InterPro" id="IPR004791">
    <property type="entry name" value="UvrC"/>
</dbReference>
<evidence type="ECO:0000256" key="4">
    <source>
        <dbReference type="ARBA" id="ARBA00022881"/>
    </source>
</evidence>
<dbReference type="GO" id="GO:0006289">
    <property type="term" value="P:nucleotide-excision repair"/>
    <property type="evidence" value="ECO:0007669"/>
    <property type="project" value="InterPro"/>
</dbReference>
<dbReference type="PANTHER" id="PTHR30562:SF1">
    <property type="entry name" value="UVRABC SYSTEM PROTEIN C"/>
    <property type="match status" value="1"/>
</dbReference>
<keyword evidence="5" id="KW-0234">DNA repair</keyword>
<dbReference type="AlphaFoldDB" id="A0AA35RW19"/>
<dbReference type="Pfam" id="PF08459">
    <property type="entry name" value="UvrC_RNaseH_dom"/>
    <property type="match status" value="1"/>
</dbReference>
<dbReference type="Pfam" id="PF14520">
    <property type="entry name" value="HHH_5"/>
    <property type="match status" value="1"/>
</dbReference>
<dbReference type="InterPro" id="IPR047296">
    <property type="entry name" value="GIY-YIG_UvrC_Cho"/>
</dbReference>
<dbReference type="NCBIfam" id="TIGR00194">
    <property type="entry name" value="uvrC"/>
    <property type="match status" value="1"/>
</dbReference>
<comment type="caution">
    <text evidence="9">The sequence shown here is derived from an EMBL/GenBank/DDBJ whole genome shotgun (WGS) entry which is preliminary data.</text>
</comment>
<dbReference type="SUPFAM" id="SSF47781">
    <property type="entry name" value="RuvA domain 2-like"/>
    <property type="match status" value="1"/>
</dbReference>
<dbReference type="SUPFAM" id="SSF46600">
    <property type="entry name" value="C-terminal UvrC-binding domain of UvrB"/>
    <property type="match status" value="1"/>
</dbReference>
<reference evidence="9" key="1">
    <citation type="submission" date="2023-03" db="EMBL/GenBank/DDBJ databases">
        <authorList>
            <person name="Steffen K."/>
            <person name="Cardenas P."/>
        </authorList>
    </citation>
    <scope>NUCLEOTIDE SEQUENCE</scope>
</reference>
<evidence type="ECO:0000259" key="7">
    <source>
        <dbReference type="PROSITE" id="PS50164"/>
    </source>
</evidence>
<dbReference type="EMBL" id="CASHTH010001673">
    <property type="protein sequence ID" value="CAI8017943.1"/>
    <property type="molecule type" value="Genomic_DNA"/>
</dbReference>
<dbReference type="Pfam" id="PF22920">
    <property type="entry name" value="UvrC_RNaseH"/>
    <property type="match status" value="1"/>
</dbReference>
<keyword evidence="2" id="KW-0227">DNA damage</keyword>
<organism evidence="9 10">
    <name type="scientific">Geodia barretti</name>
    <name type="common">Barrett's horny sponge</name>
    <dbReference type="NCBI Taxonomy" id="519541"/>
    <lineage>
        <taxon>Eukaryota</taxon>
        <taxon>Metazoa</taxon>
        <taxon>Porifera</taxon>
        <taxon>Demospongiae</taxon>
        <taxon>Heteroscleromorpha</taxon>
        <taxon>Tetractinellida</taxon>
        <taxon>Astrophorina</taxon>
        <taxon>Geodiidae</taxon>
        <taxon>Geodia</taxon>
    </lineage>
</organism>
<accession>A0AA35RW19</accession>
<dbReference type="InterPro" id="IPR000305">
    <property type="entry name" value="GIY-YIG_endonuc"/>
</dbReference>
<dbReference type="InterPro" id="IPR036876">
    <property type="entry name" value="UVR_dom_sf"/>
</dbReference>
<dbReference type="CDD" id="cd10434">
    <property type="entry name" value="GIY-YIG_UvrC_Cho"/>
    <property type="match status" value="1"/>
</dbReference>
<dbReference type="InterPro" id="IPR035901">
    <property type="entry name" value="GIY-YIG_endonuc_sf"/>
</dbReference>
<dbReference type="Proteomes" id="UP001174909">
    <property type="component" value="Unassembled WGS sequence"/>
</dbReference>
<evidence type="ECO:0000313" key="10">
    <source>
        <dbReference type="Proteomes" id="UP001174909"/>
    </source>
</evidence>
<evidence type="ECO:0000256" key="2">
    <source>
        <dbReference type="ARBA" id="ARBA00022763"/>
    </source>
</evidence>
<name>A0AA35RW19_GEOBA</name>
<dbReference type="HAMAP" id="MF_00203">
    <property type="entry name" value="UvrC"/>
    <property type="match status" value="1"/>
</dbReference>
<keyword evidence="1" id="KW-0963">Cytoplasm</keyword>
<dbReference type="InterPro" id="IPR038476">
    <property type="entry name" value="UvrC_RNase_H_dom_sf"/>
</dbReference>
<dbReference type="Gene3D" id="3.30.420.340">
    <property type="entry name" value="UvrC, RNAse H endonuclease domain"/>
    <property type="match status" value="1"/>
</dbReference>
<keyword evidence="10" id="KW-1185">Reference proteome</keyword>
<dbReference type="SUPFAM" id="SSF82771">
    <property type="entry name" value="GIY-YIG endonuclease"/>
    <property type="match status" value="1"/>
</dbReference>
<dbReference type="InterPro" id="IPR001162">
    <property type="entry name" value="UvrC_RNase_H_dom"/>
</dbReference>
<evidence type="ECO:0000259" key="8">
    <source>
        <dbReference type="PROSITE" id="PS50165"/>
    </source>
</evidence>
<dbReference type="InterPro" id="IPR010994">
    <property type="entry name" value="RuvA_2-like"/>
</dbReference>
<dbReference type="InterPro" id="IPR001943">
    <property type="entry name" value="UVR_dom"/>
</dbReference>
<dbReference type="Gene3D" id="3.40.1440.10">
    <property type="entry name" value="GIY-YIG endonuclease"/>
    <property type="match status" value="1"/>
</dbReference>
<dbReference type="PROSITE" id="PS50151">
    <property type="entry name" value="UVR"/>
    <property type="match status" value="1"/>
</dbReference>
<evidence type="ECO:0000256" key="1">
    <source>
        <dbReference type="ARBA" id="ARBA00022490"/>
    </source>
</evidence>
<dbReference type="FunFam" id="3.40.1440.10:FF:000001">
    <property type="entry name" value="UvrABC system protein C"/>
    <property type="match status" value="1"/>
</dbReference>
<dbReference type="SMART" id="SM00465">
    <property type="entry name" value="GIYc"/>
    <property type="match status" value="1"/>
</dbReference>
<dbReference type="Pfam" id="PF01541">
    <property type="entry name" value="GIY-YIG"/>
    <property type="match status" value="1"/>
</dbReference>
<dbReference type="InterPro" id="IPR050066">
    <property type="entry name" value="UvrABC_protein_C"/>
</dbReference>
<dbReference type="Gene3D" id="4.10.860.10">
    <property type="entry name" value="UVR domain"/>
    <property type="match status" value="1"/>
</dbReference>
<evidence type="ECO:0000259" key="6">
    <source>
        <dbReference type="PROSITE" id="PS50151"/>
    </source>
</evidence>
<feature type="domain" description="UVR" evidence="6">
    <location>
        <begin position="183"/>
        <end position="218"/>
    </location>
</feature>
<dbReference type="PROSITE" id="PS50164">
    <property type="entry name" value="GIY_YIG"/>
    <property type="match status" value="1"/>
</dbReference>
<evidence type="ECO:0000256" key="3">
    <source>
        <dbReference type="ARBA" id="ARBA00022769"/>
    </source>
</evidence>
<keyword evidence="4" id="KW-0267">Excision nuclease</keyword>
<evidence type="ECO:0000313" key="9">
    <source>
        <dbReference type="EMBL" id="CAI8017943.1"/>
    </source>
</evidence>
<dbReference type="PROSITE" id="PS50165">
    <property type="entry name" value="UVRC"/>
    <property type="match status" value="1"/>
</dbReference>
<feature type="domain" description="UvrC family homology region profile" evidence="8">
    <location>
        <begin position="234"/>
        <end position="461"/>
    </location>
</feature>
<dbReference type="PANTHER" id="PTHR30562">
    <property type="entry name" value="UVRC/OXIDOREDUCTASE"/>
    <property type="match status" value="1"/>
</dbReference>
<dbReference type="Pfam" id="PF02151">
    <property type="entry name" value="UVR"/>
    <property type="match status" value="1"/>
</dbReference>
<dbReference type="Gene3D" id="1.10.150.20">
    <property type="entry name" value="5' to 3' exonuclease, C-terminal subdomain"/>
    <property type="match status" value="1"/>
</dbReference>
<protein>
    <submittedName>
        <fullName evidence="9">UvrABC system protein C</fullName>
    </submittedName>
</protein>
<dbReference type="NCBIfam" id="NF001824">
    <property type="entry name" value="PRK00558.1-5"/>
    <property type="match status" value="1"/>
</dbReference>
<gene>
    <name evidence="9" type="ORF">GBAR_LOCUS10834</name>
</gene>
<proteinExistence type="inferred from homology"/>